<dbReference type="GO" id="GO:0004309">
    <property type="term" value="F:exopolyphosphatase activity"/>
    <property type="evidence" value="ECO:0007669"/>
    <property type="project" value="TreeGrafter"/>
</dbReference>
<evidence type="ECO:0000256" key="3">
    <source>
        <dbReference type="SAM" id="MobiDB-lite"/>
    </source>
</evidence>
<keyword evidence="2" id="KW-0325">Glycoprotein</keyword>
<dbReference type="STRING" id="181874.A0A409Y676"/>
<accession>A0A409Y676</accession>
<feature type="chain" id="PRO_5019446305" description="Calcineurin-like phosphoesterase domain-containing protein" evidence="4">
    <location>
        <begin position="22"/>
        <end position="545"/>
    </location>
</feature>
<dbReference type="GO" id="GO:0006798">
    <property type="term" value="P:polyphosphate catabolic process"/>
    <property type="evidence" value="ECO:0007669"/>
    <property type="project" value="TreeGrafter"/>
</dbReference>
<feature type="domain" description="Calcineurin-like phosphoesterase" evidence="5">
    <location>
        <begin position="41"/>
        <end position="288"/>
    </location>
</feature>
<dbReference type="PANTHER" id="PTHR10340:SF55">
    <property type="entry name" value="ENDOPOLYPHOSPHATASE"/>
    <property type="match status" value="1"/>
</dbReference>
<keyword evidence="7" id="KW-1185">Reference proteome</keyword>
<dbReference type="PANTHER" id="PTHR10340">
    <property type="entry name" value="SPHINGOMYELIN PHOSPHODIESTERASE"/>
    <property type="match status" value="1"/>
</dbReference>
<dbReference type="Pfam" id="PF00149">
    <property type="entry name" value="Metallophos"/>
    <property type="match status" value="1"/>
</dbReference>
<name>A0A409Y676_9AGAR</name>
<gene>
    <name evidence="6" type="ORF">CVT24_004038</name>
</gene>
<evidence type="ECO:0000256" key="1">
    <source>
        <dbReference type="ARBA" id="ARBA00022801"/>
    </source>
</evidence>
<dbReference type="AlphaFoldDB" id="A0A409Y676"/>
<feature type="signal peptide" evidence="4">
    <location>
        <begin position="1"/>
        <end position="21"/>
    </location>
</feature>
<dbReference type="Gene3D" id="3.60.21.10">
    <property type="match status" value="1"/>
</dbReference>
<evidence type="ECO:0000259" key="5">
    <source>
        <dbReference type="Pfam" id="PF00149"/>
    </source>
</evidence>
<evidence type="ECO:0000256" key="4">
    <source>
        <dbReference type="SAM" id="SignalP"/>
    </source>
</evidence>
<evidence type="ECO:0000313" key="7">
    <source>
        <dbReference type="Proteomes" id="UP000284842"/>
    </source>
</evidence>
<reference evidence="6 7" key="1">
    <citation type="journal article" date="2018" name="Evol. Lett.">
        <title>Horizontal gene cluster transfer increased hallucinogenic mushroom diversity.</title>
        <authorList>
            <person name="Reynolds H.T."/>
            <person name="Vijayakumar V."/>
            <person name="Gluck-Thaler E."/>
            <person name="Korotkin H.B."/>
            <person name="Matheny P.B."/>
            <person name="Slot J.C."/>
        </authorList>
    </citation>
    <scope>NUCLEOTIDE SEQUENCE [LARGE SCALE GENOMIC DNA]</scope>
    <source>
        <strain evidence="6 7">2629</strain>
    </source>
</reference>
<proteinExistence type="predicted"/>
<dbReference type="GO" id="GO:0005615">
    <property type="term" value="C:extracellular space"/>
    <property type="evidence" value="ECO:0007669"/>
    <property type="project" value="TreeGrafter"/>
</dbReference>
<evidence type="ECO:0000313" key="6">
    <source>
        <dbReference type="EMBL" id="PPQ98547.1"/>
    </source>
</evidence>
<dbReference type="GO" id="GO:0000298">
    <property type="term" value="F:endopolyphosphatase activity"/>
    <property type="evidence" value="ECO:0007669"/>
    <property type="project" value="TreeGrafter"/>
</dbReference>
<dbReference type="InterPro" id="IPR004843">
    <property type="entry name" value="Calcineurin-like_PHP"/>
</dbReference>
<dbReference type="EMBL" id="NHTK01001382">
    <property type="protein sequence ID" value="PPQ98547.1"/>
    <property type="molecule type" value="Genomic_DNA"/>
</dbReference>
<feature type="region of interest" description="Disordered" evidence="3">
    <location>
        <begin position="374"/>
        <end position="395"/>
    </location>
</feature>
<dbReference type="SUPFAM" id="SSF56300">
    <property type="entry name" value="Metallo-dependent phosphatases"/>
    <property type="match status" value="1"/>
</dbReference>
<dbReference type="OrthoDB" id="348678at2759"/>
<comment type="caution">
    <text evidence="6">The sequence shown here is derived from an EMBL/GenBank/DDBJ whole genome shotgun (WGS) entry which is preliminary data.</text>
</comment>
<protein>
    <recommendedName>
        <fullName evidence="5">Calcineurin-like phosphoesterase domain-containing protein</fullName>
    </recommendedName>
</protein>
<sequence>MLASPLFFCSILLSLSATVLSSPAQAPFNAHSNPPKKLHGRFLHITDIHPDPHYTPGTSTATACHRSKPAKHKDESHYFGTPYSDCDSPFRLTNFTLDYLDEHWADDIDFVLWTGDNARHDNDREIPRTPPEIYDLNRAVAAKMKKVFSSRGIPVVPSLGNNDIWRKIWSSFIPFPHLQVFQRGAYYAVEVIPDELAVISLNTLYFYDSNKVVAGCPYTDRNDPGNLELDWMEVQLDMYRSRGMQVRSVWISGHVPPSPGNYFPECYVRYAELALRYQDTILGHVYGHMNVDHFFFLESIDLEIVSDDKRQYDTSSEEGLFQTLMKEFEALPKEANEADLDNYAVVNVGPAVVPNPYVPTFRIFSYNNTEKMLTKTGSKRQHGHRRGDRKDKDTQCQMDEYKDTWRCHLNRERYSDSDSPSRRNQRFTPLGFAQYYIRNLEQANKTHGPGFELEYLTYPLESLHPGTSSSGVGSEEADDFVYPIPVRHLPESLRRPGIGDSYYAPYGMEDLTIGSYMGLAKNVAKRRKLQRLFRQYMFQGGEEEK</sequence>
<organism evidence="6 7">
    <name type="scientific">Panaeolus cyanescens</name>
    <dbReference type="NCBI Taxonomy" id="181874"/>
    <lineage>
        <taxon>Eukaryota</taxon>
        <taxon>Fungi</taxon>
        <taxon>Dikarya</taxon>
        <taxon>Basidiomycota</taxon>
        <taxon>Agaricomycotina</taxon>
        <taxon>Agaricomycetes</taxon>
        <taxon>Agaricomycetidae</taxon>
        <taxon>Agaricales</taxon>
        <taxon>Agaricineae</taxon>
        <taxon>Galeropsidaceae</taxon>
        <taxon>Panaeolus</taxon>
    </lineage>
</organism>
<feature type="compositionally biased region" description="Basic residues" evidence="3">
    <location>
        <begin position="377"/>
        <end position="387"/>
    </location>
</feature>
<keyword evidence="1" id="KW-0378">Hydrolase</keyword>
<dbReference type="FunCoup" id="A0A409Y676">
    <property type="interactions" value="49"/>
</dbReference>
<dbReference type="Proteomes" id="UP000284842">
    <property type="component" value="Unassembled WGS sequence"/>
</dbReference>
<dbReference type="GO" id="GO:0000324">
    <property type="term" value="C:fungal-type vacuole"/>
    <property type="evidence" value="ECO:0007669"/>
    <property type="project" value="TreeGrafter"/>
</dbReference>
<keyword evidence="4" id="KW-0732">Signal</keyword>
<evidence type="ECO:0000256" key="2">
    <source>
        <dbReference type="ARBA" id="ARBA00023180"/>
    </source>
</evidence>
<dbReference type="InterPro" id="IPR029052">
    <property type="entry name" value="Metallo-depent_PP-like"/>
</dbReference>
<dbReference type="InParanoid" id="A0A409Y676"/>
<dbReference type="GO" id="GO:0008081">
    <property type="term" value="F:phosphoric diester hydrolase activity"/>
    <property type="evidence" value="ECO:0007669"/>
    <property type="project" value="TreeGrafter"/>
</dbReference>